<proteinExistence type="predicted"/>
<dbReference type="AlphaFoldDB" id="A0A0V1F8F1"/>
<comment type="caution">
    <text evidence="1">The sequence shown here is derived from an EMBL/GenBank/DDBJ whole genome shotgun (WGS) entry which is preliminary data.</text>
</comment>
<sequence>MDNDRPGRHGQFDPHLIHSYPVLLKIVKTKIQLRQIKAAYLILYMYSKWVSQFMNCAFIKLLSLLMHIVCYGNDLLQSAHGQAQNKS</sequence>
<gene>
    <name evidence="1" type="ORF">T4D_16613</name>
</gene>
<dbReference type="EMBL" id="JYDT01000189">
    <property type="protein sequence ID" value="KRY82069.1"/>
    <property type="molecule type" value="Genomic_DNA"/>
</dbReference>
<protein>
    <submittedName>
        <fullName evidence="1">Uncharacterized protein</fullName>
    </submittedName>
</protein>
<reference evidence="1 2" key="1">
    <citation type="submission" date="2015-01" db="EMBL/GenBank/DDBJ databases">
        <title>Evolution of Trichinella species and genotypes.</title>
        <authorList>
            <person name="Korhonen P.K."/>
            <person name="Edoardo P."/>
            <person name="Giuseppe L.R."/>
            <person name="Gasser R.B."/>
        </authorList>
    </citation>
    <scope>NUCLEOTIDE SEQUENCE [LARGE SCALE GENOMIC DNA]</scope>
    <source>
        <strain evidence="1">ISS470</strain>
    </source>
</reference>
<evidence type="ECO:0000313" key="1">
    <source>
        <dbReference type="EMBL" id="KRY82069.1"/>
    </source>
</evidence>
<dbReference type="Proteomes" id="UP000054995">
    <property type="component" value="Unassembled WGS sequence"/>
</dbReference>
<evidence type="ECO:0000313" key="2">
    <source>
        <dbReference type="Proteomes" id="UP000054995"/>
    </source>
</evidence>
<name>A0A0V1F8F1_TRIPS</name>
<organism evidence="1 2">
    <name type="scientific">Trichinella pseudospiralis</name>
    <name type="common">Parasitic roundworm</name>
    <dbReference type="NCBI Taxonomy" id="6337"/>
    <lineage>
        <taxon>Eukaryota</taxon>
        <taxon>Metazoa</taxon>
        <taxon>Ecdysozoa</taxon>
        <taxon>Nematoda</taxon>
        <taxon>Enoplea</taxon>
        <taxon>Dorylaimia</taxon>
        <taxon>Trichinellida</taxon>
        <taxon>Trichinellidae</taxon>
        <taxon>Trichinella</taxon>
    </lineage>
</organism>
<keyword evidence="2" id="KW-1185">Reference proteome</keyword>
<accession>A0A0V1F8F1</accession>